<dbReference type="EMBL" id="JRJU01000017">
    <property type="protein sequence ID" value="KHF39628.1"/>
    <property type="molecule type" value="Genomic_DNA"/>
</dbReference>
<dbReference type="Proteomes" id="UP000030832">
    <property type="component" value="Unassembled WGS sequence"/>
</dbReference>
<dbReference type="OrthoDB" id="2855267at2"/>
<dbReference type="AlphaFoldDB" id="A0A0B0IAM2"/>
<name>A0A0B0IAM2_9BACI</name>
<keyword evidence="2" id="KW-1185">Reference proteome</keyword>
<accession>A0A0B0IAM2</accession>
<evidence type="ECO:0000313" key="1">
    <source>
        <dbReference type="EMBL" id="KHF39628.1"/>
    </source>
</evidence>
<dbReference type="STRING" id="333138.LQ50_14450"/>
<dbReference type="RefSeq" id="WP_034630211.1">
    <property type="nucleotide sequence ID" value="NZ_JRJU01000017.1"/>
</dbReference>
<gene>
    <name evidence="1" type="ORF">LQ50_14450</name>
</gene>
<protein>
    <submittedName>
        <fullName evidence="1">Uncharacterized protein</fullName>
    </submittedName>
</protein>
<sequence>MSRGRVKQYAHLEEEWIQLYNNEGLTFSAIAKQYNVQPETVSKYIKGKVEKRMSSRFSEGSIKKWVREYQKGKTFADIARKYQVSETAVKTNVYKEIQPVINELKWAWVSLYKKGKCLKTIGSSFNYHPKVVLNVIKDEVNLVNTNNQNVYEPFIKEWVKLYNDGLSFQYIANKFDVSVDTVYRNIKDVVTIRNKRTCTKTIKTMLPRWKQLYDEQGKTLQEISQYYNVSVSTISRHLNNEKNK</sequence>
<dbReference type="Gene3D" id="1.10.10.60">
    <property type="entry name" value="Homeodomain-like"/>
    <property type="match status" value="3"/>
</dbReference>
<proteinExistence type="predicted"/>
<reference evidence="1 2" key="1">
    <citation type="submission" date="2014-09" db="EMBL/GenBank/DDBJ databases">
        <title>Genome sequencing and annotation of Bacillus Okhensis strain Kh10-101T.</title>
        <authorList>
            <person name="Prakash J.S."/>
        </authorList>
    </citation>
    <scope>NUCLEOTIDE SEQUENCE [LARGE SCALE GENOMIC DNA]</scope>
    <source>
        <strain evidence="2">Kh10-101T</strain>
    </source>
</reference>
<comment type="caution">
    <text evidence="1">The sequence shown here is derived from an EMBL/GenBank/DDBJ whole genome shotgun (WGS) entry which is preliminary data.</text>
</comment>
<evidence type="ECO:0000313" key="2">
    <source>
        <dbReference type="Proteomes" id="UP000030832"/>
    </source>
</evidence>
<organism evidence="1 2">
    <name type="scientific">Halalkalibacter okhensis</name>
    <dbReference type="NCBI Taxonomy" id="333138"/>
    <lineage>
        <taxon>Bacteria</taxon>
        <taxon>Bacillati</taxon>
        <taxon>Bacillota</taxon>
        <taxon>Bacilli</taxon>
        <taxon>Bacillales</taxon>
        <taxon>Bacillaceae</taxon>
        <taxon>Halalkalibacter</taxon>
    </lineage>
</organism>